<dbReference type="InterPro" id="IPR052022">
    <property type="entry name" value="26kDa_periplasmic_antigen"/>
</dbReference>
<proteinExistence type="predicted"/>
<dbReference type="PANTHER" id="PTHR34387">
    <property type="entry name" value="SLR1258 PROTEIN"/>
    <property type="match status" value="1"/>
</dbReference>
<dbReference type="Proteomes" id="UP000002168">
    <property type="component" value="Chromosome"/>
</dbReference>
<keyword evidence="2" id="KW-1185">Reference proteome</keyword>
<protein>
    <recommendedName>
        <fullName evidence="3">Oxidative stress defense protein</fullName>
    </recommendedName>
</protein>
<organism evidence="1 2">
    <name type="scientific">Shewanella woodyi (strain ATCC 51908 / MS32)</name>
    <dbReference type="NCBI Taxonomy" id="392500"/>
    <lineage>
        <taxon>Bacteria</taxon>
        <taxon>Pseudomonadati</taxon>
        <taxon>Pseudomonadota</taxon>
        <taxon>Gammaproteobacteria</taxon>
        <taxon>Alteromonadales</taxon>
        <taxon>Shewanellaceae</taxon>
        <taxon>Shewanella</taxon>
    </lineage>
</organism>
<dbReference type="eggNOG" id="COG2968">
    <property type="taxonomic scope" value="Bacteria"/>
</dbReference>
<dbReference type="STRING" id="392500.Swoo_3826"/>
<dbReference type="EMBL" id="CP000961">
    <property type="protein sequence ID" value="ACA88085.1"/>
    <property type="molecule type" value="Genomic_DNA"/>
</dbReference>
<dbReference type="GO" id="GO:0006974">
    <property type="term" value="P:DNA damage response"/>
    <property type="evidence" value="ECO:0007669"/>
    <property type="project" value="TreeGrafter"/>
</dbReference>
<evidence type="ECO:0000313" key="1">
    <source>
        <dbReference type="EMBL" id="ACA88085.1"/>
    </source>
</evidence>
<dbReference type="PANTHER" id="PTHR34387:SF1">
    <property type="entry name" value="PERIPLASMIC IMMUNOGENIC PROTEIN"/>
    <property type="match status" value="1"/>
</dbReference>
<dbReference type="AlphaFoldDB" id="B1KES0"/>
<dbReference type="HOGENOM" id="CLU_080344_3_0_6"/>
<dbReference type="Gene3D" id="3.30.70.2970">
    <property type="entry name" value="Protein of unknown function (DUF541), domain 2"/>
    <property type="match status" value="1"/>
</dbReference>
<dbReference type="KEGG" id="swd:Swoo_3826"/>
<evidence type="ECO:0008006" key="3">
    <source>
        <dbReference type="Google" id="ProtNLM"/>
    </source>
</evidence>
<gene>
    <name evidence="1" type="ordered locus">Swoo_3826</name>
</gene>
<dbReference type="Gene3D" id="3.30.110.170">
    <property type="entry name" value="Protein of unknown function (DUF541), domain 1"/>
    <property type="match status" value="1"/>
</dbReference>
<sequence precursor="true">MQAKAVKHMIKYDYFGVPMKRSLLSNLLTSTFLSASILAAPLLQASEISFPHLETVGVSKLAVEADMAEINVQVAIKDKTAKGAKTLSDTAVAKFIERLKATGVERADIQSANLNLQPQYHYQKDKPAELVGYNASRQITVKVRELARLNNILDSALEEGINRINNIALKTSKEADYVEKARQAAIVDAKNKARSLAKGFGEKLDGVWEIRYFEQHPVQPVMLRMNAASPKFDAAESYQQGQVTITDRVEVVFKLK</sequence>
<name>B1KES0_SHEWM</name>
<dbReference type="NCBIfam" id="NF008299">
    <property type="entry name" value="PRK11087.1"/>
    <property type="match status" value="1"/>
</dbReference>
<dbReference type="InterPro" id="IPR007497">
    <property type="entry name" value="SIMPL/DUF541"/>
</dbReference>
<accession>B1KES0</accession>
<dbReference type="Pfam" id="PF04402">
    <property type="entry name" value="SIMPL"/>
    <property type="match status" value="1"/>
</dbReference>
<evidence type="ECO:0000313" key="2">
    <source>
        <dbReference type="Proteomes" id="UP000002168"/>
    </source>
</evidence>
<reference evidence="1 2" key="1">
    <citation type="submission" date="2008-02" db="EMBL/GenBank/DDBJ databases">
        <title>Complete sequence of Shewanella woodyi ATCC 51908.</title>
        <authorList>
            <consortium name="US DOE Joint Genome Institute"/>
            <person name="Copeland A."/>
            <person name="Lucas S."/>
            <person name="Lapidus A."/>
            <person name="Glavina del Rio T."/>
            <person name="Dalin E."/>
            <person name="Tice H."/>
            <person name="Bruce D."/>
            <person name="Goodwin L."/>
            <person name="Pitluck S."/>
            <person name="Sims D."/>
            <person name="Brettin T."/>
            <person name="Detter J.C."/>
            <person name="Han C."/>
            <person name="Kuske C.R."/>
            <person name="Schmutz J."/>
            <person name="Larimer F."/>
            <person name="Land M."/>
            <person name="Hauser L."/>
            <person name="Kyrpides N."/>
            <person name="Lykidis A."/>
            <person name="Zhao J.-S."/>
            <person name="Richardson P."/>
        </authorList>
    </citation>
    <scope>NUCLEOTIDE SEQUENCE [LARGE SCALE GENOMIC DNA]</scope>
    <source>
        <strain evidence="2">ATCC 51908 / MS32</strain>
    </source>
</reference>